<dbReference type="GO" id="GO:0005783">
    <property type="term" value="C:endoplasmic reticulum"/>
    <property type="evidence" value="ECO:0007669"/>
    <property type="project" value="TreeGrafter"/>
</dbReference>
<dbReference type="EMBL" id="JAAAHW010000567">
    <property type="protein sequence ID" value="KAG0001064.1"/>
    <property type="molecule type" value="Genomic_DNA"/>
</dbReference>
<dbReference type="Pfam" id="PF01490">
    <property type="entry name" value="Aa_trans"/>
    <property type="match status" value="1"/>
</dbReference>
<feature type="transmembrane region" description="Helical" evidence="9">
    <location>
        <begin position="276"/>
        <end position="298"/>
    </location>
</feature>
<evidence type="ECO:0000256" key="2">
    <source>
        <dbReference type="ARBA" id="ARBA00008066"/>
    </source>
</evidence>
<keyword evidence="6 9" id="KW-1133">Transmembrane helix</keyword>
<sequence length="652" mass="71037">MDSKTTDTPAQYQVELADTSQRRSTERLDHRRHSTSGDADIISATNGYRRYSLGENGHESGSDTTALQSNQHVKSTNSLSKNGRLSRTKQANNDSSSSSSNNAPSGFDPEGILRNNRPSTSALGEDDESDVDLEFGFDPRDYQDSSTKVPLVSFRSKGSGSRSKPRSSQPKKKGDYGRISNDSFHSGHSLDLVSDEEEDDGELNLGQEEEVVGMMTGNRTNRSGIGNNGYDHDVGVTAKLPNHGGSLFSSFLNMANSIIGAGIIGLPFAFQEAGLGMGIILLCVLTWIVDWTVGLLVHSGKLSGRTTYQDLLLFCFGKMGLIMISLFQFIFAFGAMCAYTVIVGDTLPHVLQALIPGIEDRPVVGFLARRTFVIIFCTVLISFPLSLYRDISKLAKTSAIAMVALVVIIIAVMIEGPRAPAEIRGDPNLVWTFARPELFQSIGVISFAFVCHHNSFLIFSSLQKPTINRLKLVTHMSMTVSLLACLILALSGYINFSDKTQGNILNNFPSDNFIINIARFCFGVNMFTTLPLEAFVCREVIETYYFAGETFSMKRHIIITTGLVGVALVIALMTCNLGFVLEVTGGFSATALAFILPPLCYLKLASGPILSTKKLPHLTCLGFGVAVMILSTFFSLQHFMEPKDKNASTCVM</sequence>
<feature type="region of interest" description="Disordered" evidence="8">
    <location>
        <begin position="1"/>
        <end position="204"/>
    </location>
</feature>
<dbReference type="PANTHER" id="PTHR22950">
    <property type="entry name" value="AMINO ACID TRANSPORTER"/>
    <property type="match status" value="1"/>
</dbReference>
<feature type="transmembrane region" description="Helical" evidence="9">
    <location>
        <begin position="618"/>
        <end position="636"/>
    </location>
</feature>
<gene>
    <name evidence="11" type="ORF">BGZ65_003828</name>
</gene>
<keyword evidence="4 9" id="KW-0812">Transmembrane</keyword>
<feature type="transmembrane region" description="Helical" evidence="9">
    <location>
        <begin position="472"/>
        <end position="494"/>
    </location>
</feature>
<proteinExistence type="inferred from homology"/>
<feature type="compositionally biased region" description="Basic and acidic residues" evidence="8">
    <location>
        <begin position="20"/>
        <end position="29"/>
    </location>
</feature>
<feature type="compositionally biased region" description="Acidic residues" evidence="8">
    <location>
        <begin position="193"/>
        <end position="204"/>
    </location>
</feature>
<dbReference type="Proteomes" id="UP000749646">
    <property type="component" value="Unassembled WGS sequence"/>
</dbReference>
<feature type="transmembrane region" description="Helical" evidence="9">
    <location>
        <begin position="363"/>
        <end position="387"/>
    </location>
</feature>
<dbReference type="AlphaFoldDB" id="A0A9P6MH95"/>
<feature type="transmembrane region" description="Helical" evidence="9">
    <location>
        <begin position="399"/>
        <end position="418"/>
    </location>
</feature>
<keyword evidence="5" id="KW-0029">Amino-acid transport</keyword>
<keyword evidence="3" id="KW-0813">Transport</keyword>
<dbReference type="OrthoDB" id="28208at2759"/>
<feature type="transmembrane region" description="Helical" evidence="9">
    <location>
        <begin position="557"/>
        <end position="581"/>
    </location>
</feature>
<feature type="transmembrane region" description="Helical" evidence="9">
    <location>
        <begin position="438"/>
        <end position="460"/>
    </location>
</feature>
<evidence type="ECO:0000256" key="4">
    <source>
        <dbReference type="ARBA" id="ARBA00022692"/>
    </source>
</evidence>
<accession>A0A9P6MH95</accession>
<feature type="compositionally biased region" description="Polar residues" evidence="8">
    <location>
        <begin position="1"/>
        <end position="11"/>
    </location>
</feature>
<protein>
    <recommendedName>
        <fullName evidence="10">Amino acid transporter transmembrane domain-containing protein</fullName>
    </recommendedName>
</protein>
<feature type="compositionally biased region" description="Acidic residues" evidence="8">
    <location>
        <begin position="124"/>
        <end position="135"/>
    </location>
</feature>
<feature type="compositionally biased region" description="Polar residues" evidence="8">
    <location>
        <begin position="62"/>
        <end position="91"/>
    </location>
</feature>
<feature type="transmembrane region" description="Helical" evidence="9">
    <location>
        <begin position="587"/>
        <end position="606"/>
    </location>
</feature>
<reference evidence="11" key="1">
    <citation type="journal article" date="2020" name="Fungal Divers.">
        <title>Resolving the Mortierellaceae phylogeny through synthesis of multi-gene phylogenetics and phylogenomics.</title>
        <authorList>
            <person name="Vandepol N."/>
            <person name="Liber J."/>
            <person name="Desiro A."/>
            <person name="Na H."/>
            <person name="Kennedy M."/>
            <person name="Barry K."/>
            <person name="Grigoriev I.V."/>
            <person name="Miller A.N."/>
            <person name="O'Donnell K."/>
            <person name="Stajich J.E."/>
            <person name="Bonito G."/>
        </authorList>
    </citation>
    <scope>NUCLEOTIDE SEQUENCE</scope>
    <source>
        <strain evidence="11">MES-2147</strain>
    </source>
</reference>
<feature type="compositionally biased region" description="Low complexity" evidence="8">
    <location>
        <begin position="92"/>
        <end position="102"/>
    </location>
</feature>
<comment type="subcellular location">
    <subcellularLocation>
        <location evidence="1">Membrane</location>
        <topology evidence="1">Multi-pass membrane protein</topology>
    </subcellularLocation>
</comment>
<dbReference type="GO" id="GO:0016020">
    <property type="term" value="C:membrane"/>
    <property type="evidence" value="ECO:0007669"/>
    <property type="project" value="UniProtKB-SubCell"/>
</dbReference>
<keyword evidence="12" id="KW-1185">Reference proteome</keyword>
<keyword evidence="7 9" id="KW-0472">Membrane</keyword>
<dbReference type="PANTHER" id="PTHR22950:SF458">
    <property type="entry name" value="SODIUM-COUPLED NEUTRAL AMINO ACID TRANSPORTER 11-RELATED"/>
    <property type="match status" value="1"/>
</dbReference>
<dbReference type="InterPro" id="IPR013057">
    <property type="entry name" value="AA_transpt_TM"/>
</dbReference>
<feature type="transmembrane region" description="Helical" evidence="9">
    <location>
        <begin position="319"/>
        <end position="343"/>
    </location>
</feature>
<comment type="similarity">
    <text evidence="2">Belongs to the amino acid/polyamine transporter 2 family.</text>
</comment>
<comment type="caution">
    <text evidence="11">The sequence shown here is derived from an EMBL/GenBank/DDBJ whole genome shotgun (WGS) entry which is preliminary data.</text>
</comment>
<dbReference type="GO" id="GO:0015179">
    <property type="term" value="F:L-amino acid transmembrane transporter activity"/>
    <property type="evidence" value="ECO:0007669"/>
    <property type="project" value="TreeGrafter"/>
</dbReference>
<evidence type="ECO:0000259" key="10">
    <source>
        <dbReference type="Pfam" id="PF01490"/>
    </source>
</evidence>
<name>A0A9P6MH95_9FUNG</name>
<evidence type="ECO:0000256" key="1">
    <source>
        <dbReference type="ARBA" id="ARBA00004141"/>
    </source>
</evidence>
<organism evidence="11 12">
    <name type="scientific">Modicella reniformis</name>
    <dbReference type="NCBI Taxonomy" id="1440133"/>
    <lineage>
        <taxon>Eukaryota</taxon>
        <taxon>Fungi</taxon>
        <taxon>Fungi incertae sedis</taxon>
        <taxon>Mucoromycota</taxon>
        <taxon>Mortierellomycotina</taxon>
        <taxon>Mortierellomycetes</taxon>
        <taxon>Mortierellales</taxon>
        <taxon>Mortierellaceae</taxon>
        <taxon>Modicella</taxon>
    </lineage>
</organism>
<feature type="transmembrane region" description="Helical" evidence="9">
    <location>
        <begin position="514"/>
        <end position="536"/>
    </location>
</feature>
<feature type="domain" description="Amino acid transporter transmembrane" evidence="10">
    <location>
        <begin position="243"/>
        <end position="635"/>
    </location>
</feature>
<evidence type="ECO:0000256" key="9">
    <source>
        <dbReference type="SAM" id="Phobius"/>
    </source>
</evidence>
<evidence type="ECO:0000256" key="3">
    <source>
        <dbReference type="ARBA" id="ARBA00022448"/>
    </source>
</evidence>
<evidence type="ECO:0000313" key="11">
    <source>
        <dbReference type="EMBL" id="KAG0001064.1"/>
    </source>
</evidence>
<evidence type="ECO:0000256" key="8">
    <source>
        <dbReference type="SAM" id="MobiDB-lite"/>
    </source>
</evidence>
<evidence type="ECO:0000256" key="7">
    <source>
        <dbReference type="ARBA" id="ARBA00023136"/>
    </source>
</evidence>
<feature type="transmembrane region" description="Helical" evidence="9">
    <location>
        <begin position="251"/>
        <end position="270"/>
    </location>
</feature>
<evidence type="ECO:0000256" key="6">
    <source>
        <dbReference type="ARBA" id="ARBA00022989"/>
    </source>
</evidence>
<evidence type="ECO:0000313" key="12">
    <source>
        <dbReference type="Proteomes" id="UP000749646"/>
    </source>
</evidence>
<evidence type="ECO:0000256" key="5">
    <source>
        <dbReference type="ARBA" id="ARBA00022970"/>
    </source>
</evidence>